<proteinExistence type="predicted"/>
<evidence type="ECO:0000313" key="1">
    <source>
        <dbReference type="EMBL" id="KAF2026684.1"/>
    </source>
</evidence>
<feature type="non-terminal residue" evidence="1">
    <location>
        <position position="296"/>
    </location>
</feature>
<accession>A0A9P4LK45</accession>
<feature type="non-terminal residue" evidence="1">
    <location>
        <position position="1"/>
    </location>
</feature>
<dbReference type="PANTHER" id="PTHR38790">
    <property type="entry name" value="2EXR DOMAIN-CONTAINING PROTEIN-RELATED"/>
    <property type="match status" value="1"/>
</dbReference>
<reference evidence="1" key="1">
    <citation type="journal article" date="2020" name="Stud. Mycol.">
        <title>101 Dothideomycetes genomes: a test case for predicting lifestyles and emergence of pathogens.</title>
        <authorList>
            <person name="Haridas S."/>
            <person name="Albert R."/>
            <person name="Binder M."/>
            <person name="Bloem J."/>
            <person name="Labutti K."/>
            <person name="Salamov A."/>
            <person name="Andreopoulos B."/>
            <person name="Baker S."/>
            <person name="Barry K."/>
            <person name="Bills G."/>
            <person name="Bluhm B."/>
            <person name="Cannon C."/>
            <person name="Castanera R."/>
            <person name="Culley D."/>
            <person name="Daum C."/>
            <person name="Ezra D."/>
            <person name="Gonzalez J."/>
            <person name="Henrissat B."/>
            <person name="Kuo A."/>
            <person name="Liang C."/>
            <person name="Lipzen A."/>
            <person name="Lutzoni F."/>
            <person name="Magnuson J."/>
            <person name="Mondo S."/>
            <person name="Nolan M."/>
            <person name="Ohm R."/>
            <person name="Pangilinan J."/>
            <person name="Park H.-J."/>
            <person name="Ramirez L."/>
            <person name="Alfaro M."/>
            <person name="Sun H."/>
            <person name="Tritt A."/>
            <person name="Yoshinaga Y."/>
            <person name="Zwiers L.-H."/>
            <person name="Turgeon B."/>
            <person name="Goodwin S."/>
            <person name="Spatafora J."/>
            <person name="Crous P."/>
            <person name="Grigoriev I."/>
        </authorList>
    </citation>
    <scope>NUCLEOTIDE SEQUENCE</scope>
    <source>
        <strain evidence="1">CBS 110217</strain>
    </source>
</reference>
<protein>
    <submittedName>
        <fullName evidence="1">Uncharacterized protein</fullName>
    </submittedName>
</protein>
<evidence type="ECO:0000313" key="2">
    <source>
        <dbReference type="Proteomes" id="UP000799777"/>
    </source>
</evidence>
<sequence>SHFLRLPRELRDHIYTYVLVRDVIPVECAIAKIHESRTPIRSRSHRQNGVRPPSDQIHETYPLRASRTHRRLWTVPAFDINIPYDTGRVFDASSTILMTYQIAATNLEADYRVDLLKVCKQVYLEASEIFYSRNVFSFTSDFRIPCAFAFLCDRPAVSLRSIRSLELALIEVNNMRGTTPAHYPVVRRSTDCLVLQYAYQYFTELCTLLSTTRAQLRNLYLTVETLQGCNAIGPFDMASFLDREKVNTTMPEPWVPLWLEPLLKIRSLESVQICWISDQPHVRRVADTNEVVQRFL</sequence>
<organism evidence="1 2">
    <name type="scientific">Setomelanomma holmii</name>
    <dbReference type="NCBI Taxonomy" id="210430"/>
    <lineage>
        <taxon>Eukaryota</taxon>
        <taxon>Fungi</taxon>
        <taxon>Dikarya</taxon>
        <taxon>Ascomycota</taxon>
        <taxon>Pezizomycotina</taxon>
        <taxon>Dothideomycetes</taxon>
        <taxon>Pleosporomycetidae</taxon>
        <taxon>Pleosporales</taxon>
        <taxon>Pleosporineae</taxon>
        <taxon>Phaeosphaeriaceae</taxon>
        <taxon>Setomelanomma</taxon>
    </lineage>
</organism>
<comment type="caution">
    <text evidence="1">The sequence shown here is derived from an EMBL/GenBank/DDBJ whole genome shotgun (WGS) entry which is preliminary data.</text>
</comment>
<name>A0A9P4LK45_9PLEO</name>
<dbReference type="EMBL" id="ML978238">
    <property type="protein sequence ID" value="KAF2026684.1"/>
    <property type="molecule type" value="Genomic_DNA"/>
</dbReference>
<gene>
    <name evidence="1" type="ORF">EK21DRAFT_37592</name>
</gene>
<keyword evidence="2" id="KW-1185">Reference proteome</keyword>
<dbReference type="AlphaFoldDB" id="A0A9P4LK45"/>
<dbReference type="PANTHER" id="PTHR38790:SF9">
    <property type="entry name" value="F-BOX DOMAIN-CONTAINING PROTEIN"/>
    <property type="match status" value="1"/>
</dbReference>
<dbReference type="Proteomes" id="UP000799777">
    <property type="component" value="Unassembled WGS sequence"/>
</dbReference>
<dbReference type="OrthoDB" id="5420711at2759"/>